<dbReference type="InParanoid" id="D7FHA5"/>
<feature type="compositionally biased region" description="Basic and acidic residues" evidence="1">
    <location>
        <begin position="98"/>
        <end position="115"/>
    </location>
</feature>
<dbReference type="EMBL" id="FN649760">
    <property type="protein sequence ID" value="CBJ34124.1"/>
    <property type="molecule type" value="Genomic_DNA"/>
</dbReference>
<feature type="compositionally biased region" description="Polar residues" evidence="1">
    <location>
        <begin position="1"/>
        <end position="18"/>
    </location>
</feature>
<evidence type="ECO:0000313" key="2">
    <source>
        <dbReference type="EMBL" id="CBJ34124.1"/>
    </source>
</evidence>
<proteinExistence type="predicted"/>
<evidence type="ECO:0000256" key="1">
    <source>
        <dbReference type="SAM" id="MobiDB-lite"/>
    </source>
</evidence>
<feature type="region of interest" description="Disordered" evidence="1">
    <location>
        <begin position="1"/>
        <end position="259"/>
    </location>
</feature>
<accession>D7FHA5</accession>
<feature type="compositionally biased region" description="Basic residues" evidence="1">
    <location>
        <begin position="79"/>
        <end position="97"/>
    </location>
</feature>
<dbReference type="AlphaFoldDB" id="D7FHA5"/>
<feature type="compositionally biased region" description="Polar residues" evidence="1">
    <location>
        <begin position="234"/>
        <end position="248"/>
    </location>
</feature>
<sequence>METSPLSPGRQGRSSTYGERSDSRSGRRGGTSTYRSRSRDGDRGRHRSGSYGRGRYRSPGSSRGRHGSRPRDGGGRSKGVSRRYSRSRSRSNRRHYAGRHEDDERRYQGRYEYFRYSRSRSGSPHSRLNGSSRDSRHRPHHRQRSDSRPRYCRHPSSYGHYGHNEWYSRECSPSRQRRSLKDTPRDTRRRHRSSDRDGGGGACGYPALSPSGDSGQHSPRRGRSRSESRLKDMGSSTGSGARQQSTDAATGPKGDVFEGDEPLAKLRAAKLEFEMSRTVGGLRRVVRADRECSRTRTGKKLHDRLKYLNAAGIAYTTMTRWLKEFAAFEGYDNDYPIKAARKG</sequence>
<protein>
    <submittedName>
        <fullName evidence="2">Uncharacterized protein</fullName>
    </submittedName>
</protein>
<name>D7FHA5_ECTSI</name>
<gene>
    <name evidence="2" type="ORF">Esi_1060_0003</name>
</gene>
<dbReference type="Proteomes" id="UP000002630">
    <property type="component" value="Unassembled WGS sequence"/>
</dbReference>
<evidence type="ECO:0000313" key="3">
    <source>
        <dbReference type="Proteomes" id="UP000002630"/>
    </source>
</evidence>
<keyword evidence="3" id="KW-1185">Reference proteome</keyword>
<organism evidence="2 3">
    <name type="scientific">Ectocarpus siliculosus</name>
    <name type="common">Brown alga</name>
    <name type="synonym">Conferva siliculosa</name>
    <dbReference type="NCBI Taxonomy" id="2880"/>
    <lineage>
        <taxon>Eukaryota</taxon>
        <taxon>Sar</taxon>
        <taxon>Stramenopiles</taxon>
        <taxon>Ochrophyta</taxon>
        <taxon>PX clade</taxon>
        <taxon>Phaeophyceae</taxon>
        <taxon>Ectocarpales</taxon>
        <taxon>Ectocarpaceae</taxon>
        <taxon>Ectocarpus</taxon>
    </lineage>
</organism>
<reference evidence="2 3" key="1">
    <citation type="journal article" date="2010" name="Nature">
        <title>The Ectocarpus genome and the independent evolution of multicellularity in brown algae.</title>
        <authorList>
            <person name="Cock J.M."/>
            <person name="Sterck L."/>
            <person name="Rouze P."/>
            <person name="Scornet D."/>
            <person name="Allen A.E."/>
            <person name="Amoutzias G."/>
            <person name="Anthouard V."/>
            <person name="Artiguenave F."/>
            <person name="Aury J.M."/>
            <person name="Badger J.H."/>
            <person name="Beszteri B."/>
            <person name="Billiau K."/>
            <person name="Bonnet E."/>
            <person name="Bothwell J.H."/>
            <person name="Bowler C."/>
            <person name="Boyen C."/>
            <person name="Brownlee C."/>
            <person name="Carrano C.J."/>
            <person name="Charrier B."/>
            <person name="Cho G.Y."/>
            <person name="Coelho S.M."/>
            <person name="Collen J."/>
            <person name="Corre E."/>
            <person name="Da Silva C."/>
            <person name="Delage L."/>
            <person name="Delaroque N."/>
            <person name="Dittami S.M."/>
            <person name="Doulbeau S."/>
            <person name="Elias M."/>
            <person name="Farnham G."/>
            <person name="Gachon C.M."/>
            <person name="Gschloessl B."/>
            <person name="Heesch S."/>
            <person name="Jabbari K."/>
            <person name="Jubin C."/>
            <person name="Kawai H."/>
            <person name="Kimura K."/>
            <person name="Kloareg B."/>
            <person name="Kupper F.C."/>
            <person name="Lang D."/>
            <person name="Le Bail A."/>
            <person name="Leblanc C."/>
            <person name="Lerouge P."/>
            <person name="Lohr M."/>
            <person name="Lopez P.J."/>
            <person name="Martens C."/>
            <person name="Maumus F."/>
            <person name="Michel G."/>
            <person name="Miranda-Saavedra D."/>
            <person name="Morales J."/>
            <person name="Moreau H."/>
            <person name="Motomura T."/>
            <person name="Nagasato C."/>
            <person name="Napoli C.A."/>
            <person name="Nelson D.R."/>
            <person name="Nyvall-Collen P."/>
            <person name="Peters A.F."/>
            <person name="Pommier C."/>
            <person name="Potin P."/>
            <person name="Poulain J."/>
            <person name="Quesneville H."/>
            <person name="Read B."/>
            <person name="Rensing S.A."/>
            <person name="Ritter A."/>
            <person name="Rousvoal S."/>
            <person name="Samanta M."/>
            <person name="Samson G."/>
            <person name="Schroeder D.C."/>
            <person name="Segurens B."/>
            <person name="Strittmatter M."/>
            <person name="Tonon T."/>
            <person name="Tregear J.W."/>
            <person name="Valentin K."/>
            <person name="von Dassow P."/>
            <person name="Yamagishi T."/>
            <person name="Van de Peer Y."/>
            <person name="Wincker P."/>
        </authorList>
    </citation>
    <scope>NUCLEOTIDE SEQUENCE [LARGE SCALE GENOMIC DNA]</scope>
    <source>
        <strain evidence="3">Ec32 / CCAP1310/4</strain>
    </source>
</reference>